<evidence type="ECO:0000313" key="2">
    <source>
        <dbReference type="EMBL" id="GFH14376.1"/>
    </source>
</evidence>
<reference evidence="2 3" key="1">
    <citation type="submission" date="2020-02" db="EMBL/GenBank/DDBJ databases">
        <title>Draft genome sequence of Haematococcus lacustris strain NIES-144.</title>
        <authorList>
            <person name="Morimoto D."/>
            <person name="Nakagawa S."/>
            <person name="Yoshida T."/>
            <person name="Sawayama S."/>
        </authorList>
    </citation>
    <scope>NUCLEOTIDE SEQUENCE [LARGE SCALE GENOMIC DNA]</scope>
    <source>
        <strain evidence="2 3">NIES-144</strain>
    </source>
</reference>
<dbReference type="EMBL" id="BLLF01000719">
    <property type="protein sequence ID" value="GFH14376.1"/>
    <property type="molecule type" value="Genomic_DNA"/>
</dbReference>
<accession>A0A699Z512</accession>
<sequence length="585" mass="62298">MKAQGLDALEKTVGAVFIAGVTVAEVRERLLARATQNGDPPQQQPSANPTSNHQHPPTISYATYAAEFYNGANAWFGTAEVDGHHVALTSSNDAKTHTTVDAVGTHLRAPSQRPWLPPPLLPTHPHPMKYAPLQSHENARPTAELVNLLPRAALMDFLGHAESAAFTGLQHYDALQHHHALQQPSSWAASPAAHVPHGPAEARRHGSPTCDLMFGHAKELYSLINHPTATCASASTSSQPVLVPHAATATGTLGRAASLAMTVREKASVAKATIRQPHQQSSAPPHHFLCNLCRGVLQWRQRLVWYCRGASCDIACKPCLDMGNRRSAADEVNSADIVPMLLLWSQVDGHHVALTSSNDAKTHTTVDAVGTHLRAPSQRPWLPPPLLPTHPHPMKYAPLQSHENARPTAEPVNLLPRAVLMDFLGHAESAVFTGLQHYDPLQHHHALQQPSSWAASPAAHVPHGPAEARRHGSPTCDLMFGHAKELYSLINHPTATCASASTSSQPVLVPHAATATGTLGRAASLAMTVRDKASVAKGASPAAPLWERGDTTPAVKASMPTATPSRPQQRVNTADAAPPVPGSSA</sequence>
<evidence type="ECO:0000313" key="3">
    <source>
        <dbReference type="Proteomes" id="UP000485058"/>
    </source>
</evidence>
<organism evidence="2 3">
    <name type="scientific">Haematococcus lacustris</name>
    <name type="common">Green alga</name>
    <name type="synonym">Haematococcus pluvialis</name>
    <dbReference type="NCBI Taxonomy" id="44745"/>
    <lineage>
        <taxon>Eukaryota</taxon>
        <taxon>Viridiplantae</taxon>
        <taxon>Chlorophyta</taxon>
        <taxon>core chlorophytes</taxon>
        <taxon>Chlorophyceae</taxon>
        <taxon>CS clade</taxon>
        <taxon>Chlamydomonadales</taxon>
        <taxon>Haematococcaceae</taxon>
        <taxon>Haematococcus</taxon>
    </lineage>
</organism>
<feature type="region of interest" description="Disordered" evidence="1">
    <location>
        <begin position="446"/>
        <end position="470"/>
    </location>
</feature>
<feature type="region of interest" description="Disordered" evidence="1">
    <location>
        <begin position="34"/>
        <end position="57"/>
    </location>
</feature>
<feature type="non-terminal residue" evidence="2">
    <location>
        <position position="585"/>
    </location>
</feature>
<feature type="compositionally biased region" description="Low complexity" evidence="1">
    <location>
        <begin position="183"/>
        <end position="193"/>
    </location>
</feature>
<feature type="region of interest" description="Disordered" evidence="1">
    <location>
        <begin position="534"/>
        <end position="585"/>
    </location>
</feature>
<name>A0A699Z512_HAELA</name>
<keyword evidence="3" id="KW-1185">Reference proteome</keyword>
<evidence type="ECO:0000256" key="1">
    <source>
        <dbReference type="SAM" id="MobiDB-lite"/>
    </source>
</evidence>
<dbReference type="Proteomes" id="UP000485058">
    <property type="component" value="Unassembled WGS sequence"/>
</dbReference>
<protein>
    <submittedName>
        <fullName evidence="2">Uncharacterized protein</fullName>
    </submittedName>
</protein>
<feature type="non-terminal residue" evidence="2">
    <location>
        <position position="1"/>
    </location>
</feature>
<feature type="compositionally biased region" description="Polar residues" evidence="1">
    <location>
        <begin position="560"/>
        <end position="572"/>
    </location>
</feature>
<proteinExistence type="predicted"/>
<comment type="caution">
    <text evidence="2">The sequence shown here is derived from an EMBL/GenBank/DDBJ whole genome shotgun (WGS) entry which is preliminary data.</text>
</comment>
<gene>
    <name evidence="2" type="ORF">HaLaN_10418</name>
</gene>
<feature type="compositionally biased region" description="Low complexity" evidence="1">
    <location>
        <begin position="447"/>
        <end position="459"/>
    </location>
</feature>
<feature type="region of interest" description="Disordered" evidence="1">
    <location>
        <begin position="183"/>
        <end position="204"/>
    </location>
</feature>
<dbReference type="AlphaFoldDB" id="A0A699Z512"/>